<dbReference type="EMBL" id="BK015943">
    <property type="protein sequence ID" value="DAF86367.1"/>
    <property type="molecule type" value="Genomic_DNA"/>
</dbReference>
<proteinExistence type="predicted"/>
<reference evidence="2" key="1">
    <citation type="journal article" date="2021" name="Proc. Natl. Acad. Sci. U.S.A.">
        <title>A Catalog of Tens of Thousands of Viruses from Human Metagenomes Reveals Hidden Associations with Chronic Diseases.</title>
        <authorList>
            <person name="Tisza M.J."/>
            <person name="Buck C.B."/>
        </authorList>
    </citation>
    <scope>NUCLEOTIDE SEQUENCE</scope>
    <source>
        <strain evidence="2">CtmxA102</strain>
    </source>
</reference>
<organism evidence="2">
    <name type="scientific">Siphoviridae sp. ctmxA102</name>
    <dbReference type="NCBI Taxonomy" id="2825657"/>
    <lineage>
        <taxon>Viruses</taxon>
        <taxon>Duplodnaviria</taxon>
        <taxon>Heunggongvirae</taxon>
        <taxon>Uroviricota</taxon>
        <taxon>Caudoviricetes</taxon>
    </lineage>
</organism>
<evidence type="ECO:0000256" key="1">
    <source>
        <dbReference type="SAM" id="MobiDB-lite"/>
    </source>
</evidence>
<evidence type="ECO:0000313" key="2">
    <source>
        <dbReference type="EMBL" id="DAF86367.1"/>
    </source>
</evidence>
<protein>
    <submittedName>
        <fullName evidence="2">Uncharacterized protein</fullName>
    </submittedName>
</protein>
<feature type="compositionally biased region" description="Basic residues" evidence="1">
    <location>
        <begin position="20"/>
        <end position="39"/>
    </location>
</feature>
<name>A0A8S5TW23_9CAUD</name>
<accession>A0A8S5TW23</accession>
<sequence length="45" mass="5254">MAKNGFGRAGRHELATALKWQKRQRKEVKQPNGRKKNVHKKDNGR</sequence>
<feature type="region of interest" description="Disordered" evidence="1">
    <location>
        <begin position="19"/>
        <end position="45"/>
    </location>
</feature>